<dbReference type="RefSeq" id="WP_003958802.1">
    <property type="nucleotide sequence ID" value="NZ_CM000913.1"/>
</dbReference>
<evidence type="ECO:0000256" key="5">
    <source>
        <dbReference type="PIRSR" id="PIRSR000105-2"/>
    </source>
</evidence>
<dbReference type="EMBL" id="CM000913">
    <property type="protein sequence ID" value="EFG05086.1"/>
    <property type="molecule type" value="Genomic_DNA"/>
</dbReference>
<evidence type="ECO:0000259" key="7">
    <source>
        <dbReference type="Pfam" id="PF00725"/>
    </source>
</evidence>
<evidence type="ECO:0000256" key="2">
    <source>
        <dbReference type="ARBA" id="ARBA00009463"/>
    </source>
</evidence>
<dbReference type="Proteomes" id="UP000002357">
    <property type="component" value="Chromosome"/>
</dbReference>
<dbReference type="Gene3D" id="1.10.1040.10">
    <property type="entry name" value="N-(1-d-carboxylethyl)-l-norvaline Dehydrogenase, domain 2"/>
    <property type="match status" value="1"/>
</dbReference>
<comment type="pathway">
    <text evidence="1">Lipid metabolism; butanoate metabolism.</text>
</comment>
<dbReference type="InterPro" id="IPR008927">
    <property type="entry name" value="6-PGluconate_DH-like_C_sf"/>
</dbReference>
<dbReference type="PANTHER" id="PTHR48075:SF5">
    <property type="entry name" value="3-HYDROXYBUTYRYL-COA DEHYDROGENASE"/>
    <property type="match status" value="1"/>
</dbReference>
<dbReference type="InterPro" id="IPR036291">
    <property type="entry name" value="NAD(P)-bd_dom_sf"/>
</dbReference>
<keyword evidence="6" id="KW-0472">Membrane</keyword>
<dbReference type="GO" id="GO:0070403">
    <property type="term" value="F:NAD+ binding"/>
    <property type="evidence" value="ECO:0007669"/>
    <property type="project" value="InterPro"/>
</dbReference>
<evidence type="ECO:0000256" key="1">
    <source>
        <dbReference type="ARBA" id="ARBA00005086"/>
    </source>
</evidence>
<evidence type="ECO:0000313" key="10">
    <source>
        <dbReference type="Proteomes" id="UP000002357"/>
    </source>
</evidence>
<dbReference type="PANTHER" id="PTHR48075">
    <property type="entry name" value="3-HYDROXYACYL-COA DEHYDROGENASE FAMILY PROTEIN"/>
    <property type="match status" value="1"/>
</dbReference>
<reference evidence="9 10" key="1">
    <citation type="journal article" date="2010" name="Genome Biol. Evol.">
        <title>The sequence of a 1.8-mb bacterial linear plasmid reveals a rich evolutionary reservoir of secondary metabolic pathways.</title>
        <authorList>
            <person name="Medema M.H."/>
            <person name="Trefzer A."/>
            <person name="Kovalchuk A."/>
            <person name="van den Berg M."/>
            <person name="Mueller U."/>
            <person name="Heijne W."/>
            <person name="Wu L."/>
            <person name="Alam M.T."/>
            <person name="Ronning C.M."/>
            <person name="Nierman W.C."/>
            <person name="Bovenberg R.A.L."/>
            <person name="Breitling R."/>
            <person name="Takano E."/>
        </authorList>
    </citation>
    <scope>NUCLEOTIDE SEQUENCE [LARGE SCALE GENOMIC DNA]</scope>
    <source>
        <strain evidence="10">ATCC 27064 / DSM 738 / JCM 4710 / NBRC 13307 / NCIMB 12785 / NRRL 3585 / VKM Ac-602</strain>
    </source>
</reference>
<name>B5H3E0_STRCL</name>
<comment type="similarity">
    <text evidence="2">Belongs to the 3-hydroxyacyl-CoA dehydrogenase family.</text>
</comment>
<feature type="domain" description="3-hydroxyacyl-CoA dehydrogenase C-terminal" evidence="7">
    <location>
        <begin position="194"/>
        <end position="290"/>
    </location>
</feature>
<protein>
    <submittedName>
        <fullName evidence="9">Methoxymalonate biosynthesis 3-hydroxyacyl-CoA dehydrogenase</fullName>
    </submittedName>
</protein>
<feature type="binding site" evidence="5">
    <location>
        <position position="151"/>
    </location>
    <ligand>
        <name>NAD(+)</name>
        <dbReference type="ChEBI" id="CHEBI:57540"/>
    </ligand>
</feature>
<dbReference type="InterPro" id="IPR013328">
    <property type="entry name" value="6PGD_dom2"/>
</dbReference>
<dbReference type="SUPFAM" id="SSF48179">
    <property type="entry name" value="6-phosphogluconate dehydrogenase C-terminal domain-like"/>
    <property type="match status" value="1"/>
</dbReference>
<feature type="binding site" evidence="5">
    <location>
        <position position="44"/>
    </location>
    <ligand>
        <name>NAD(+)</name>
        <dbReference type="ChEBI" id="CHEBI:57540"/>
    </ligand>
</feature>
<evidence type="ECO:0000256" key="6">
    <source>
        <dbReference type="SAM" id="Phobius"/>
    </source>
</evidence>
<evidence type="ECO:0000256" key="3">
    <source>
        <dbReference type="ARBA" id="ARBA00023002"/>
    </source>
</evidence>
<dbReference type="Gene3D" id="3.40.50.720">
    <property type="entry name" value="NAD(P)-binding Rossmann-like Domain"/>
    <property type="match status" value="1"/>
</dbReference>
<accession>B5H3E0</accession>
<gene>
    <name evidence="9" type="ORF">SCLAV_0010</name>
</gene>
<dbReference type="AlphaFoldDB" id="B5H3E0"/>
<feature type="site" description="Important for catalytic activity" evidence="4">
    <location>
        <position position="148"/>
    </location>
</feature>
<feature type="binding site" evidence="5">
    <location>
        <position position="100"/>
    </location>
    <ligand>
        <name>NAD(+)</name>
        <dbReference type="ChEBI" id="CHEBI:57540"/>
    </ligand>
</feature>
<dbReference type="GO" id="GO:0006631">
    <property type="term" value="P:fatty acid metabolic process"/>
    <property type="evidence" value="ECO:0007669"/>
    <property type="project" value="InterPro"/>
</dbReference>
<feature type="binding site" evidence="5">
    <location>
        <begin position="21"/>
        <end position="26"/>
    </location>
    <ligand>
        <name>NAD(+)</name>
        <dbReference type="ChEBI" id="CHEBI:57540"/>
    </ligand>
</feature>
<feature type="binding site" evidence="5">
    <location>
        <position position="282"/>
    </location>
    <ligand>
        <name>NAD(+)</name>
        <dbReference type="ChEBI" id="CHEBI:57540"/>
    </ligand>
</feature>
<keyword evidence="10" id="KW-1185">Reference proteome</keyword>
<dbReference type="GeneID" id="93733263"/>
<dbReference type="KEGG" id="sclf:BB341_27670"/>
<feature type="binding site" evidence="5">
    <location>
        <position position="105"/>
    </location>
    <ligand>
        <name>NAD(+)</name>
        <dbReference type="ChEBI" id="CHEBI:57540"/>
    </ligand>
</feature>
<dbReference type="GO" id="GO:0016616">
    <property type="term" value="F:oxidoreductase activity, acting on the CH-OH group of donors, NAD or NADP as acceptor"/>
    <property type="evidence" value="ECO:0007669"/>
    <property type="project" value="InterPro"/>
</dbReference>
<dbReference type="Pfam" id="PF02737">
    <property type="entry name" value="3HCDH_N"/>
    <property type="match status" value="1"/>
</dbReference>
<keyword evidence="5" id="KW-0520">NAD</keyword>
<proteinExistence type="inferred from homology"/>
<dbReference type="OrthoDB" id="3229174at2"/>
<evidence type="ECO:0000313" key="9">
    <source>
        <dbReference type="EMBL" id="EFG05086.1"/>
    </source>
</evidence>
<organism evidence="9 10">
    <name type="scientific">Streptomyces clavuligerus</name>
    <dbReference type="NCBI Taxonomy" id="1901"/>
    <lineage>
        <taxon>Bacteria</taxon>
        <taxon>Bacillati</taxon>
        <taxon>Actinomycetota</taxon>
        <taxon>Actinomycetes</taxon>
        <taxon>Kitasatosporales</taxon>
        <taxon>Streptomycetaceae</taxon>
        <taxon>Streptomyces</taxon>
    </lineage>
</organism>
<dbReference type="InterPro" id="IPR006176">
    <property type="entry name" value="3-OHacyl-CoA_DH_NAD-bd"/>
</dbReference>
<evidence type="ECO:0000256" key="4">
    <source>
        <dbReference type="PIRSR" id="PIRSR000105-1"/>
    </source>
</evidence>
<keyword evidence="3" id="KW-0560">Oxidoreductase</keyword>
<keyword evidence="6" id="KW-0812">Transmembrane</keyword>
<sequence length="294" mass="30856">MTRAPHKDTSPSTPRRIAVLGAGVMGVGITALALSHGLPVLLVDPDPAQLGRARARIGDELRMAQLMGHLPAAADTAALDTAAVPDGVSDATAVIEAITEDTALKARVLTEISARVRPGTPLITNTSSIPVGELAGHALRPGDVVGTHFMNPPYLIPTVEVIRGPRTSEVTMAAVGALLGTLGRRQVVVRDAPGFVTSRVLHPMINDAARVVQEGTASAEAVDALMEGCLGHPTGPLRTADLIGIDNLVDSLRVLHERTGDDGCRPCDLLLDKVRHGLLGRKSGRGFYDYQEEN</sequence>
<dbReference type="Pfam" id="PF00725">
    <property type="entry name" value="3HCDH"/>
    <property type="match status" value="1"/>
</dbReference>
<dbReference type="InterPro" id="IPR022694">
    <property type="entry name" value="3-OHacyl-CoA_DH"/>
</dbReference>
<dbReference type="SUPFAM" id="SSF51735">
    <property type="entry name" value="NAD(P)-binding Rossmann-fold domains"/>
    <property type="match status" value="1"/>
</dbReference>
<keyword evidence="6" id="KW-1133">Transmembrane helix</keyword>
<dbReference type="PIRSF" id="PIRSF000105">
    <property type="entry name" value="HCDH"/>
    <property type="match status" value="1"/>
</dbReference>
<dbReference type="STRING" id="1901.BB341_27670"/>
<feature type="transmembrane region" description="Helical" evidence="6">
    <location>
        <begin position="20"/>
        <end position="42"/>
    </location>
</feature>
<evidence type="ECO:0000259" key="8">
    <source>
        <dbReference type="Pfam" id="PF02737"/>
    </source>
</evidence>
<feature type="binding site" evidence="5">
    <location>
        <position position="127"/>
    </location>
    <ligand>
        <name>NAD(+)</name>
        <dbReference type="ChEBI" id="CHEBI:57540"/>
    </ligand>
</feature>
<feature type="domain" description="3-hydroxyacyl-CoA dehydrogenase NAD binding" evidence="8">
    <location>
        <begin position="17"/>
        <end position="191"/>
    </location>
</feature>
<dbReference type="InterPro" id="IPR006108">
    <property type="entry name" value="3HC_DH_C"/>
</dbReference>
<dbReference type="eggNOG" id="COG1250">
    <property type="taxonomic scope" value="Bacteria"/>
</dbReference>